<dbReference type="Proteomes" id="UP000032049">
    <property type="component" value="Unassembled WGS sequence"/>
</dbReference>
<keyword evidence="1 4" id="KW-0808">Transferase</keyword>
<dbReference type="EMBL" id="JXRA01000057">
    <property type="protein sequence ID" value="KIO76715.1"/>
    <property type="molecule type" value="Genomic_DNA"/>
</dbReference>
<dbReference type="InterPro" id="IPR029055">
    <property type="entry name" value="Ntn_hydrolases_N"/>
</dbReference>
<dbReference type="GO" id="GO:0016757">
    <property type="term" value="F:glycosyltransferase activity"/>
    <property type="evidence" value="ECO:0007669"/>
    <property type="project" value="UniProtKB-KW"/>
</dbReference>
<dbReference type="SUPFAM" id="SSF53271">
    <property type="entry name" value="PRTase-like"/>
    <property type="match status" value="1"/>
</dbReference>
<dbReference type="STRING" id="1503925.TH53_13655"/>
<evidence type="ECO:0000259" key="3">
    <source>
        <dbReference type="PROSITE" id="PS51278"/>
    </source>
</evidence>
<sequence length="633" mass="71713">MSDQIKHECGIAFIRLLKPLSYYQEKYGTALYGLNKLYLLMEKQHNRGQDGAGIATIKLDVKPGHRYISRYRSMAQNAVADIFGYVQGKFADIQHETPELMQDAEWLKQNVSFIGEVLLGHLRYGTHGQNSIENCHPFLRQNNWMTRNLVIAGNFNMTNVDELLEQLYELGQHPKEQADTVTVLEKIGHFLDDENQELFDTYKKEGLSNVEITAKISQNLNIANILTRSAKNWDGGYAISGIVGNGDAFVLRDPSGIRPAFFYQDDEIVVAASERPAIQTAFNVGINSVQEIKPGHALIVKKDGTVTQEVFREPQEKRACSFERIYFSRGSDADIYKERKQLGRLLIDQILKSVNSDLKNTVFSFIPNTAEISFYGLVEGLHKHIKKIQKETLIGRKETLTDTELDELLSLAPRVEKLAIKDVKLRTFITADADRKEMVAHVYDTTYGVIKNQTDTLVAVDDSIVRGTTLKQSIIKIIDRLHPKKIIIVSSAPQIRYPDCYGIDMSKLGQFVAFEAAIQLLKERGLAHIIEEVYQKCKASLALPKEEIVNHVKDIYRPFKQEEISAQITKIITPKDTVAEVEVIYQTLDNLHIACPNHTGDWYFSGNYPTPGGNKVVNKAFVNWKEGNNQRAY</sequence>
<proteinExistence type="predicted"/>
<protein>
    <submittedName>
        <fullName evidence="4">Amidophosphoribosyltransferase</fullName>
    </submittedName>
</protein>
<dbReference type="PROSITE" id="PS51278">
    <property type="entry name" value="GATASE_TYPE_2"/>
    <property type="match status" value="1"/>
</dbReference>
<dbReference type="InterPro" id="IPR017932">
    <property type="entry name" value="GATase_2_dom"/>
</dbReference>
<dbReference type="SUPFAM" id="SSF56235">
    <property type="entry name" value="N-terminal nucleophile aminohydrolases (Ntn hydrolases)"/>
    <property type="match status" value="1"/>
</dbReference>
<dbReference type="RefSeq" id="WP_041882760.1">
    <property type="nucleotide sequence ID" value="NZ_CP157278.1"/>
</dbReference>
<dbReference type="InterPro" id="IPR029057">
    <property type="entry name" value="PRTase-like"/>
</dbReference>
<dbReference type="PANTHER" id="PTHR11907">
    <property type="entry name" value="AMIDOPHOSPHORIBOSYLTRANSFERASE"/>
    <property type="match status" value="1"/>
</dbReference>
<organism evidence="4 5">
    <name type="scientific">Pedobacter lusitanus</name>
    <dbReference type="NCBI Taxonomy" id="1503925"/>
    <lineage>
        <taxon>Bacteria</taxon>
        <taxon>Pseudomonadati</taxon>
        <taxon>Bacteroidota</taxon>
        <taxon>Sphingobacteriia</taxon>
        <taxon>Sphingobacteriales</taxon>
        <taxon>Sphingobacteriaceae</taxon>
        <taxon>Pedobacter</taxon>
    </lineage>
</organism>
<dbReference type="OrthoDB" id="9801213at2"/>
<comment type="caution">
    <text evidence="4">The sequence shown here is derived from an EMBL/GenBank/DDBJ whole genome shotgun (WGS) entry which is preliminary data.</text>
</comment>
<evidence type="ECO:0000313" key="5">
    <source>
        <dbReference type="Proteomes" id="UP000032049"/>
    </source>
</evidence>
<feature type="domain" description="Glutamine amidotransferase type-2" evidence="3">
    <location>
        <begin position="9"/>
        <end position="303"/>
    </location>
</feature>
<accession>A0A0D0GKJ7</accession>
<evidence type="ECO:0000256" key="1">
    <source>
        <dbReference type="ARBA" id="ARBA00022679"/>
    </source>
</evidence>
<evidence type="ECO:0000313" key="4">
    <source>
        <dbReference type="EMBL" id="KIO76715.1"/>
    </source>
</evidence>
<dbReference type="Gene3D" id="3.60.20.10">
    <property type="entry name" value="Glutamine Phosphoribosylpyrophosphate, subunit 1, domain 1"/>
    <property type="match status" value="1"/>
</dbReference>
<keyword evidence="2" id="KW-0315">Glutamine amidotransferase</keyword>
<dbReference type="AlphaFoldDB" id="A0A0D0GKJ7"/>
<name>A0A0D0GKJ7_9SPHI</name>
<keyword evidence="4" id="KW-0328">Glycosyltransferase</keyword>
<keyword evidence="5" id="KW-1185">Reference proteome</keyword>
<gene>
    <name evidence="4" type="ORF">TH53_13655</name>
</gene>
<reference evidence="4 5" key="1">
    <citation type="submission" date="2015-01" db="EMBL/GenBank/DDBJ databases">
        <title>Draft genome sequence of Pedobacter sp. NL19 isolated from sludge of an effluent treatment pond in an abandoned uranium mine.</title>
        <authorList>
            <person name="Santos T."/>
            <person name="Caetano T."/>
            <person name="Covas C."/>
            <person name="Cruz A."/>
            <person name="Mendo S."/>
        </authorList>
    </citation>
    <scope>NUCLEOTIDE SEQUENCE [LARGE SCALE GENOMIC DNA]</scope>
    <source>
        <strain evidence="4 5">NL19</strain>
    </source>
</reference>
<evidence type="ECO:0000256" key="2">
    <source>
        <dbReference type="ARBA" id="ARBA00022962"/>
    </source>
</evidence>